<keyword evidence="9" id="KW-0963">Cytoplasm</keyword>
<accession>A0A975F641</accession>
<keyword evidence="5 9" id="KW-0479">Metal-binding</keyword>
<dbReference type="Gene3D" id="1.10.274.10">
    <property type="entry name" value="PtsI, HPr-binding domain"/>
    <property type="match status" value="1"/>
</dbReference>
<feature type="binding site" evidence="11">
    <location>
        <position position="333"/>
    </location>
    <ligand>
        <name>phosphoenolpyruvate</name>
        <dbReference type="ChEBI" id="CHEBI:58702"/>
    </ligand>
</feature>
<evidence type="ECO:0000313" key="18">
    <source>
        <dbReference type="Proteomes" id="UP000671908"/>
    </source>
</evidence>
<dbReference type="InterPro" id="IPR036637">
    <property type="entry name" value="Phosphohistidine_dom_sf"/>
</dbReference>
<comment type="catalytic activity">
    <reaction evidence="9">
        <text>L-histidyl-[protein] + phosphoenolpyruvate = N(pros)-phospho-L-histidyl-[protein] + pyruvate</text>
        <dbReference type="Rhea" id="RHEA:23880"/>
        <dbReference type="Rhea" id="RHEA-COMP:9745"/>
        <dbReference type="Rhea" id="RHEA-COMP:9746"/>
        <dbReference type="ChEBI" id="CHEBI:15361"/>
        <dbReference type="ChEBI" id="CHEBI:29979"/>
        <dbReference type="ChEBI" id="CHEBI:58702"/>
        <dbReference type="ChEBI" id="CHEBI:64837"/>
        <dbReference type="EC" id="2.7.3.9"/>
    </reaction>
</comment>
<feature type="binding site" evidence="11">
    <location>
        <begin position="489"/>
        <end position="490"/>
    </location>
    <ligand>
        <name>phosphoenolpyruvate</name>
        <dbReference type="ChEBI" id="CHEBI:58702"/>
    </ligand>
</feature>
<proteinExistence type="inferred from homology"/>
<comment type="subcellular location">
    <subcellularLocation>
        <location evidence="9">Cytoplasm</location>
    </subcellularLocation>
</comment>
<keyword evidence="9" id="KW-0598">Phosphotransferase system</keyword>
<evidence type="ECO:0000256" key="11">
    <source>
        <dbReference type="PIRSR" id="PIRSR000732-2"/>
    </source>
</evidence>
<dbReference type="PANTHER" id="PTHR46244">
    <property type="entry name" value="PHOSPHOENOLPYRUVATE-PROTEIN PHOSPHOTRANSFERASE"/>
    <property type="match status" value="1"/>
</dbReference>
<evidence type="ECO:0000256" key="10">
    <source>
        <dbReference type="PIRSR" id="PIRSR000732-1"/>
    </source>
</evidence>
<evidence type="ECO:0000256" key="13">
    <source>
        <dbReference type="SAM" id="MobiDB-lite"/>
    </source>
</evidence>
<feature type="binding site" evidence="12">
    <location>
        <position position="490"/>
    </location>
    <ligand>
        <name>Mg(2+)</name>
        <dbReference type="ChEBI" id="CHEBI:18420"/>
    </ligand>
</feature>
<dbReference type="PIRSF" id="PIRSF000732">
    <property type="entry name" value="PTS_enzyme_I"/>
    <property type="match status" value="1"/>
</dbReference>
<evidence type="ECO:0000256" key="9">
    <source>
        <dbReference type="PIRNR" id="PIRNR000732"/>
    </source>
</evidence>
<dbReference type="PANTHER" id="PTHR46244:SF3">
    <property type="entry name" value="PHOSPHOENOLPYRUVATE-PROTEIN PHOSPHOTRANSFERASE"/>
    <property type="match status" value="1"/>
</dbReference>
<keyword evidence="9" id="KW-0813">Transport</keyword>
<feature type="active site" description="Tele-phosphohistidine intermediate" evidence="10">
    <location>
        <position position="190"/>
    </location>
</feature>
<feature type="binding site" evidence="11">
    <location>
        <position position="500"/>
    </location>
    <ligand>
        <name>phosphoenolpyruvate</name>
        <dbReference type="ChEBI" id="CHEBI:58702"/>
    </ligand>
</feature>
<keyword evidence="7 9" id="KW-0460">Magnesium</keyword>
<feature type="compositionally biased region" description="Basic and acidic residues" evidence="13">
    <location>
        <begin position="364"/>
        <end position="376"/>
    </location>
</feature>
<dbReference type="EC" id="2.7.3.9" evidence="9"/>
<evidence type="ECO:0000256" key="12">
    <source>
        <dbReference type="PIRSR" id="PIRSR000732-3"/>
    </source>
</evidence>
<evidence type="ECO:0000256" key="5">
    <source>
        <dbReference type="ARBA" id="ARBA00022723"/>
    </source>
</evidence>
<dbReference type="InterPro" id="IPR036618">
    <property type="entry name" value="PtsI_HPr-bd_sf"/>
</dbReference>
<dbReference type="InterPro" id="IPR024692">
    <property type="entry name" value="PTS_EI"/>
</dbReference>
<evidence type="ECO:0000256" key="8">
    <source>
        <dbReference type="ARBA" id="ARBA00033235"/>
    </source>
</evidence>
<dbReference type="SUPFAM" id="SSF51621">
    <property type="entry name" value="Phosphoenolpyruvate/pyruvate domain"/>
    <property type="match status" value="1"/>
</dbReference>
<dbReference type="Pfam" id="PF02896">
    <property type="entry name" value="PEP-utilizers_C"/>
    <property type="match status" value="1"/>
</dbReference>
<dbReference type="InterPro" id="IPR015813">
    <property type="entry name" value="Pyrv/PenolPyrv_kinase-like_dom"/>
</dbReference>
<feature type="region of interest" description="Disordered" evidence="13">
    <location>
        <begin position="361"/>
        <end position="382"/>
    </location>
</feature>
<feature type="active site" description="Proton donor" evidence="10">
    <location>
        <position position="537"/>
    </location>
</feature>
<dbReference type="KEGG" id="tpav:HRQ91_11655"/>
<comment type="cofactor">
    <cofactor evidence="1 9 12">
        <name>Mg(2+)</name>
        <dbReference type="ChEBI" id="CHEBI:18420"/>
    </cofactor>
</comment>
<dbReference type="InterPro" id="IPR040442">
    <property type="entry name" value="Pyrv_kinase-like_dom_sf"/>
</dbReference>
<dbReference type="GO" id="GO:0009401">
    <property type="term" value="P:phosphoenolpyruvate-dependent sugar phosphotransferase system"/>
    <property type="evidence" value="ECO:0007669"/>
    <property type="project" value="UniProtKB-KW"/>
</dbReference>
<dbReference type="RefSeq" id="WP_210119688.1">
    <property type="nucleotide sequence ID" value="NZ_CP054142.1"/>
</dbReference>
<evidence type="ECO:0000259" key="15">
    <source>
        <dbReference type="Pfam" id="PF02896"/>
    </source>
</evidence>
<dbReference type="InterPro" id="IPR023151">
    <property type="entry name" value="PEP_util_CS"/>
</dbReference>
<organism evidence="17 18">
    <name type="scientific">Treponema parvum</name>
    <dbReference type="NCBI Taxonomy" id="138851"/>
    <lineage>
        <taxon>Bacteria</taxon>
        <taxon>Pseudomonadati</taxon>
        <taxon>Spirochaetota</taxon>
        <taxon>Spirochaetia</taxon>
        <taxon>Spirochaetales</taxon>
        <taxon>Treponemataceae</taxon>
        <taxon>Treponema</taxon>
    </lineage>
</organism>
<evidence type="ECO:0000259" key="14">
    <source>
        <dbReference type="Pfam" id="PF00391"/>
    </source>
</evidence>
<feature type="binding site" evidence="11">
    <location>
        <position position="297"/>
    </location>
    <ligand>
        <name>phosphoenolpyruvate</name>
        <dbReference type="ChEBI" id="CHEBI:58702"/>
    </ligand>
</feature>
<reference evidence="17 18" key="1">
    <citation type="journal article" date="2021" name="Microbiol. Resour. Announc.">
        <title>Complete Genome Sequences of Three Human Oral Treponema parvum Isolates.</title>
        <authorList>
            <person name="Zeng H."/>
            <person name="Watt R.M."/>
        </authorList>
    </citation>
    <scope>NUCLEOTIDE SEQUENCE [LARGE SCALE GENOMIC DNA]</scope>
    <source>
        <strain evidence="17 18">ATCC 700770</strain>
    </source>
</reference>
<dbReference type="Proteomes" id="UP000671908">
    <property type="component" value="Chromosome"/>
</dbReference>
<dbReference type="GO" id="GO:0046872">
    <property type="term" value="F:metal ion binding"/>
    <property type="evidence" value="ECO:0007669"/>
    <property type="project" value="UniProtKB-KW"/>
</dbReference>
<evidence type="ECO:0000313" key="17">
    <source>
        <dbReference type="EMBL" id="QTQ15062.1"/>
    </source>
</evidence>
<dbReference type="AlphaFoldDB" id="A0A975F641"/>
<dbReference type="InterPro" id="IPR008279">
    <property type="entry name" value="PEP-util_enz_mobile_dom"/>
</dbReference>
<dbReference type="InterPro" id="IPR000121">
    <property type="entry name" value="PEP_util_C"/>
</dbReference>
<protein>
    <recommendedName>
        <fullName evidence="3 9">Phosphoenolpyruvate-protein phosphotransferase</fullName>
        <ecNumber evidence="9">2.7.3.9</ecNumber>
    </recommendedName>
    <alternativeName>
        <fullName evidence="8 9">Phosphotransferase system, enzyme I</fullName>
    </alternativeName>
</protein>
<dbReference type="PROSITE" id="PS00742">
    <property type="entry name" value="PEP_ENZYMES_2"/>
    <property type="match status" value="1"/>
</dbReference>
<evidence type="ECO:0000256" key="6">
    <source>
        <dbReference type="ARBA" id="ARBA00022777"/>
    </source>
</evidence>
<evidence type="ECO:0000256" key="4">
    <source>
        <dbReference type="ARBA" id="ARBA00022679"/>
    </source>
</evidence>
<dbReference type="EMBL" id="CP054142">
    <property type="protein sequence ID" value="QTQ15062.1"/>
    <property type="molecule type" value="Genomic_DNA"/>
</dbReference>
<keyword evidence="9" id="KW-0762">Sugar transport</keyword>
<feature type="domain" description="PEP-utilising enzyme mobile" evidence="14">
    <location>
        <begin position="154"/>
        <end position="226"/>
    </location>
</feature>
<dbReference type="SUPFAM" id="SSF52009">
    <property type="entry name" value="Phosphohistidine domain"/>
    <property type="match status" value="1"/>
</dbReference>
<feature type="domain" description="Phosphotransferase system enzyme I N-terminal" evidence="16">
    <location>
        <begin position="5"/>
        <end position="127"/>
    </location>
</feature>
<dbReference type="InterPro" id="IPR008731">
    <property type="entry name" value="PTS_EIN"/>
</dbReference>
<keyword evidence="4 9" id="KW-0808">Transferase</keyword>
<dbReference type="GO" id="GO:0008965">
    <property type="term" value="F:phosphoenolpyruvate-protein phosphotransferase activity"/>
    <property type="evidence" value="ECO:0007669"/>
    <property type="project" value="UniProtKB-EC"/>
</dbReference>
<feature type="domain" description="PEP-utilising enzyme C-terminal" evidence="15">
    <location>
        <begin position="255"/>
        <end position="574"/>
    </location>
</feature>
<comment type="function">
    <text evidence="9">General (non sugar-specific) component of the phosphoenolpyruvate-dependent sugar phosphotransferase system (sugar PTS). This major carbohydrate active-transport system catalyzes the phosphorylation of incoming sugar substrates concomitantly with their translocation across the cell membrane. Enzyme I transfers the phosphoryl group from phosphoenolpyruvate (PEP) to the phosphoryl carrier protein (HPr).</text>
</comment>
<dbReference type="SUPFAM" id="SSF47831">
    <property type="entry name" value="Enzyme I of the PEP:sugar phosphotransferase system HPr-binding (sub)domain"/>
    <property type="match status" value="1"/>
</dbReference>
<evidence type="ECO:0000259" key="16">
    <source>
        <dbReference type="Pfam" id="PF05524"/>
    </source>
</evidence>
<sequence length="592" mass="65192">MNVFTGISASGGIGLGTAFIIPETEKRIVPKRSIKPEEIEIGWGRFKAAVETVSARLKTQITETAANKVQKEIFETYLAMLADSVFIKEIKTSYEKELYNIEYVLDKKTDEYAQRLRDSKNEYLIERAKDIRDVFDQVLNELLDYHPFNPDSVPDGAVIIARLMNPTDAIVLSKRKIAALALTEGGKSSHVTILARNYGIPSVFAVAGITSGIRSGSKVIVDGEKGKVIADPDEKTLSLYRQRIKDEEERKKVLNVFRAKEALTKDGVKFFVFANIGTPEEARSVLKEGADGIGLFRTEFLFMTENQSFSEEAQFEAYKDVLEIMGDKPVTIRTLDAGGDKLIKGLNDVTFAKTFAPTSVSDAKISDGSDQSDRSDQPAQSCFKEKNPLMGLRAIRFSLAHPEILKTQLRALYRAGVYGNLKIMLPLISSAEQIEKAKIIADTAQKELAAEGVPFKKNVPLGIMVETAAAALISDRLAKTADFFSIGTNDLTQYTIGIDRENPFVAELYDECHPAVLRMIQNTLQNAAEAGISVSVCGEMASRQNGVLVLGGMGIRNLSMTAKQISTVKEILSKFTIKEMQDISSKALNNLI</sequence>
<gene>
    <name evidence="17" type="ORF">HRQ91_11655</name>
</gene>
<name>A0A975F641_9SPIR</name>
<dbReference type="Pfam" id="PF05524">
    <property type="entry name" value="PEP-utilisers_N"/>
    <property type="match status" value="1"/>
</dbReference>
<evidence type="ECO:0000256" key="3">
    <source>
        <dbReference type="ARBA" id="ARBA00016544"/>
    </source>
</evidence>
<evidence type="ECO:0000256" key="7">
    <source>
        <dbReference type="ARBA" id="ARBA00022842"/>
    </source>
</evidence>
<evidence type="ECO:0000256" key="2">
    <source>
        <dbReference type="ARBA" id="ARBA00007837"/>
    </source>
</evidence>
<dbReference type="Pfam" id="PF00391">
    <property type="entry name" value="PEP-utilizers"/>
    <property type="match status" value="1"/>
</dbReference>
<feature type="binding site" evidence="12">
    <location>
        <position position="466"/>
    </location>
    <ligand>
        <name>Mg(2+)</name>
        <dbReference type="ChEBI" id="CHEBI:18420"/>
    </ligand>
</feature>
<dbReference type="GO" id="GO:0016301">
    <property type="term" value="F:kinase activity"/>
    <property type="evidence" value="ECO:0007669"/>
    <property type="project" value="UniProtKB-KW"/>
</dbReference>
<evidence type="ECO:0000256" key="1">
    <source>
        <dbReference type="ARBA" id="ARBA00001946"/>
    </source>
</evidence>
<keyword evidence="18" id="KW-1185">Reference proteome</keyword>
<dbReference type="Gene3D" id="3.50.30.10">
    <property type="entry name" value="Phosphohistidine domain"/>
    <property type="match status" value="1"/>
</dbReference>
<comment type="similarity">
    <text evidence="2 9">Belongs to the PEP-utilizing enzyme family.</text>
</comment>
<keyword evidence="6 9" id="KW-0418">Kinase</keyword>
<dbReference type="GO" id="GO:0005737">
    <property type="term" value="C:cytoplasm"/>
    <property type="evidence" value="ECO:0007669"/>
    <property type="project" value="UniProtKB-SubCell"/>
</dbReference>
<dbReference type="Gene3D" id="3.20.20.60">
    <property type="entry name" value="Phosphoenolpyruvate-binding domains"/>
    <property type="match status" value="1"/>
</dbReference>
<dbReference type="InterPro" id="IPR050499">
    <property type="entry name" value="PEP-utilizing_PTS_enzyme"/>
</dbReference>